<evidence type="ECO:0000313" key="2">
    <source>
        <dbReference type="Proteomes" id="UP000431533"/>
    </source>
</evidence>
<sequence>MPPLTFFDLPGEIRNQIYRQLLLIPSLSTPRLLGDPPIYPAILSTCHKIHSETHPILYGSNTFLAHPNLLTALPRLRLYYSTISSPILISRIRRFHIRVRLDNDPNFSAQKAQESFTGVEELTIEVFQAQYGSSDYKVLRLFEGVRGVERTRLYGSITGFPEYAEWLQNAMSTPVGKEVDLFDREKVLLEKAVHVRSGDAYDIWIVSGRWHGFIVSMDQYKDHTLAEKAMEQREERQSLQEMEEDAVYQLLGAPMPDRWALGMNAISHGEADCMPMKADAHPQLTEYPAQPRTGNTPYQLSIPRQTSNRDSERHLQVLAVQSYACRSSTRYVVPPGLSGSKYVAYNWSPAILQICRQVNAEANIVLYVFNKFHYVATGPHNHLSSSRERQRVLIEITLISRYFRYGCNPTMSQPFQTRFPVAKKIRHWRVVINPQRASDCLPRSVLGVPIYKWIIVSEEKQYSARWLVDV</sequence>
<keyword evidence="2" id="KW-1185">Reference proteome</keyword>
<accession>A0A8H8R1Z3</accession>
<dbReference type="GeneID" id="41986000"/>
<comment type="caution">
    <text evidence="1">The sequence shown here is derived from an EMBL/GenBank/DDBJ whole genome shotgun (WGS) entry which is preliminary data.</text>
</comment>
<dbReference type="Proteomes" id="UP000431533">
    <property type="component" value="Unassembled WGS sequence"/>
</dbReference>
<dbReference type="AlphaFoldDB" id="A0A8H8R1Z3"/>
<organism evidence="1 2">
    <name type="scientific">Lachnellula hyalina</name>
    <dbReference type="NCBI Taxonomy" id="1316788"/>
    <lineage>
        <taxon>Eukaryota</taxon>
        <taxon>Fungi</taxon>
        <taxon>Dikarya</taxon>
        <taxon>Ascomycota</taxon>
        <taxon>Pezizomycotina</taxon>
        <taxon>Leotiomycetes</taxon>
        <taxon>Helotiales</taxon>
        <taxon>Lachnaceae</taxon>
        <taxon>Lachnellula</taxon>
    </lineage>
</organism>
<dbReference type="RefSeq" id="XP_031005073.1">
    <property type="nucleotide sequence ID" value="XM_031150746.1"/>
</dbReference>
<evidence type="ECO:0008006" key="3">
    <source>
        <dbReference type="Google" id="ProtNLM"/>
    </source>
</evidence>
<gene>
    <name evidence="1" type="ORF">LHYA1_G005802</name>
</gene>
<dbReference type="PANTHER" id="PTHR42085:SF4">
    <property type="entry name" value="F-BOX DOMAIN-CONTAINING PROTEIN"/>
    <property type="match status" value="1"/>
</dbReference>
<dbReference type="PANTHER" id="PTHR42085">
    <property type="entry name" value="F-BOX DOMAIN-CONTAINING PROTEIN"/>
    <property type="match status" value="1"/>
</dbReference>
<reference evidence="1 2" key="1">
    <citation type="submission" date="2018-05" db="EMBL/GenBank/DDBJ databases">
        <title>Genome sequencing and assembly of the regulated plant pathogen Lachnellula willkommii and related sister species for the development of diagnostic species identification markers.</title>
        <authorList>
            <person name="Giroux E."/>
            <person name="Bilodeau G."/>
        </authorList>
    </citation>
    <scope>NUCLEOTIDE SEQUENCE [LARGE SCALE GENOMIC DNA]</scope>
    <source>
        <strain evidence="1 2">CBS 185.66</strain>
    </source>
</reference>
<proteinExistence type="predicted"/>
<protein>
    <recommendedName>
        <fullName evidence="3">F-box domain-containing protein</fullName>
    </recommendedName>
</protein>
<evidence type="ECO:0000313" key="1">
    <source>
        <dbReference type="EMBL" id="TVY26285.1"/>
    </source>
</evidence>
<dbReference type="InterPro" id="IPR038883">
    <property type="entry name" value="AN11006-like"/>
</dbReference>
<dbReference type="OrthoDB" id="2951834at2759"/>
<name>A0A8H8R1Z3_9HELO</name>
<dbReference type="EMBL" id="QGMH01000073">
    <property type="protein sequence ID" value="TVY26285.1"/>
    <property type="molecule type" value="Genomic_DNA"/>
</dbReference>